<proteinExistence type="predicted"/>
<accession>A0A0D2NTG5</accession>
<reference evidence="2 3" key="1">
    <citation type="journal article" date="2012" name="Nature">
        <title>Repeated polyploidization of Gossypium genomes and the evolution of spinnable cotton fibres.</title>
        <authorList>
            <person name="Paterson A.H."/>
            <person name="Wendel J.F."/>
            <person name="Gundlach H."/>
            <person name="Guo H."/>
            <person name="Jenkins J."/>
            <person name="Jin D."/>
            <person name="Llewellyn D."/>
            <person name="Showmaker K.C."/>
            <person name="Shu S."/>
            <person name="Udall J."/>
            <person name="Yoo M.J."/>
            <person name="Byers R."/>
            <person name="Chen W."/>
            <person name="Doron-Faigenboim A."/>
            <person name="Duke M.V."/>
            <person name="Gong L."/>
            <person name="Grimwood J."/>
            <person name="Grover C."/>
            <person name="Grupp K."/>
            <person name="Hu G."/>
            <person name="Lee T.H."/>
            <person name="Li J."/>
            <person name="Lin L."/>
            <person name="Liu T."/>
            <person name="Marler B.S."/>
            <person name="Page J.T."/>
            <person name="Roberts A.W."/>
            <person name="Romanel E."/>
            <person name="Sanders W.S."/>
            <person name="Szadkowski E."/>
            <person name="Tan X."/>
            <person name="Tang H."/>
            <person name="Xu C."/>
            <person name="Wang J."/>
            <person name="Wang Z."/>
            <person name="Zhang D."/>
            <person name="Zhang L."/>
            <person name="Ashrafi H."/>
            <person name="Bedon F."/>
            <person name="Bowers J.E."/>
            <person name="Brubaker C.L."/>
            <person name="Chee P.W."/>
            <person name="Das S."/>
            <person name="Gingle A.R."/>
            <person name="Haigler C.H."/>
            <person name="Harker D."/>
            <person name="Hoffmann L.V."/>
            <person name="Hovav R."/>
            <person name="Jones D.C."/>
            <person name="Lemke C."/>
            <person name="Mansoor S."/>
            <person name="ur Rahman M."/>
            <person name="Rainville L.N."/>
            <person name="Rambani A."/>
            <person name="Reddy U.K."/>
            <person name="Rong J.K."/>
            <person name="Saranga Y."/>
            <person name="Scheffler B.E."/>
            <person name="Scheffler J.A."/>
            <person name="Stelly D.M."/>
            <person name="Triplett B.A."/>
            <person name="Van Deynze A."/>
            <person name="Vaslin M.F."/>
            <person name="Waghmare V.N."/>
            <person name="Walford S.A."/>
            <person name="Wright R.J."/>
            <person name="Zaki E.A."/>
            <person name="Zhang T."/>
            <person name="Dennis E.S."/>
            <person name="Mayer K.F."/>
            <person name="Peterson D.G."/>
            <person name="Rokhsar D.S."/>
            <person name="Wang X."/>
            <person name="Schmutz J."/>
        </authorList>
    </citation>
    <scope>NUCLEOTIDE SEQUENCE [LARGE SCALE GENOMIC DNA]</scope>
</reference>
<feature type="region of interest" description="Disordered" evidence="1">
    <location>
        <begin position="20"/>
        <end position="43"/>
    </location>
</feature>
<evidence type="ECO:0000313" key="2">
    <source>
        <dbReference type="EMBL" id="KJB36437.1"/>
    </source>
</evidence>
<dbReference type="EMBL" id="CM001745">
    <property type="protein sequence ID" value="KJB36437.1"/>
    <property type="molecule type" value="Genomic_DNA"/>
</dbReference>
<evidence type="ECO:0000313" key="3">
    <source>
        <dbReference type="Proteomes" id="UP000032304"/>
    </source>
</evidence>
<evidence type="ECO:0000256" key="1">
    <source>
        <dbReference type="SAM" id="MobiDB-lite"/>
    </source>
</evidence>
<dbReference type="Gramene" id="KJB36437">
    <property type="protein sequence ID" value="KJB36437"/>
    <property type="gene ID" value="B456_006G158400"/>
</dbReference>
<dbReference type="Proteomes" id="UP000032304">
    <property type="component" value="Chromosome 6"/>
</dbReference>
<organism evidence="2 3">
    <name type="scientific">Gossypium raimondii</name>
    <name type="common">Peruvian cotton</name>
    <name type="synonym">Gossypium klotzschianum subsp. raimondii</name>
    <dbReference type="NCBI Taxonomy" id="29730"/>
    <lineage>
        <taxon>Eukaryota</taxon>
        <taxon>Viridiplantae</taxon>
        <taxon>Streptophyta</taxon>
        <taxon>Embryophyta</taxon>
        <taxon>Tracheophyta</taxon>
        <taxon>Spermatophyta</taxon>
        <taxon>Magnoliopsida</taxon>
        <taxon>eudicotyledons</taxon>
        <taxon>Gunneridae</taxon>
        <taxon>Pentapetalae</taxon>
        <taxon>rosids</taxon>
        <taxon>malvids</taxon>
        <taxon>Malvales</taxon>
        <taxon>Malvaceae</taxon>
        <taxon>Malvoideae</taxon>
        <taxon>Gossypium</taxon>
    </lineage>
</organism>
<gene>
    <name evidence="2" type="ORF">B456_006G158400</name>
</gene>
<feature type="compositionally biased region" description="Basic residues" evidence="1">
    <location>
        <begin position="30"/>
        <end position="40"/>
    </location>
</feature>
<keyword evidence="3" id="KW-1185">Reference proteome</keyword>
<sequence length="77" mass="8823">MKLPFGVSFFSKSCSFLAKPQDPTNNGGRLQRKRARKKKSKDMVFQWQTIRPRQIRKNKTFFFTVSFSSASPSSASS</sequence>
<name>A0A0D2NTG5_GOSRA</name>
<dbReference type="AlphaFoldDB" id="A0A0D2NTG5"/>
<protein>
    <submittedName>
        <fullName evidence="2">Uncharacterized protein</fullName>
    </submittedName>
</protein>